<sequence length="65" mass="7105">LPMQAFSTAQTHQISKQLKTIDLKFSSNPLSRRSDSLSSMSSMNLMAVFGIKTLLSAGRICSQDV</sequence>
<organism evidence="1 2">
    <name type="scientific">Neisseria shayeganii 871</name>
    <dbReference type="NCBI Taxonomy" id="1032488"/>
    <lineage>
        <taxon>Bacteria</taxon>
        <taxon>Pseudomonadati</taxon>
        <taxon>Pseudomonadota</taxon>
        <taxon>Betaproteobacteria</taxon>
        <taxon>Neisseriales</taxon>
        <taxon>Neisseriaceae</taxon>
        <taxon>Neisseria</taxon>
    </lineage>
</organism>
<accession>G4CJL5</accession>
<comment type="caution">
    <text evidence="1">The sequence shown here is derived from an EMBL/GenBank/DDBJ whole genome shotgun (WGS) entry which is preliminary data.</text>
</comment>
<gene>
    <name evidence="1" type="ORF">HMPREF9371_1805</name>
</gene>
<dbReference type="HOGENOM" id="CLU_2837301_0_0_4"/>
<dbReference type="AlphaFoldDB" id="G4CJL5"/>
<proteinExistence type="predicted"/>
<dbReference type="EMBL" id="AGAY01000062">
    <property type="protein sequence ID" value="EGY51955.1"/>
    <property type="molecule type" value="Genomic_DNA"/>
</dbReference>
<reference evidence="1 2" key="1">
    <citation type="submission" date="2011-05" db="EMBL/GenBank/DDBJ databases">
        <authorList>
            <person name="Muzny D."/>
            <person name="Qin X."/>
            <person name="Deng J."/>
            <person name="Jiang H."/>
            <person name="Liu Y."/>
            <person name="Qu J."/>
            <person name="Song X.-Z."/>
            <person name="Zhang L."/>
            <person name="Thornton R."/>
            <person name="Coyle M."/>
            <person name="Francisco L."/>
            <person name="Jackson L."/>
            <person name="Javaid M."/>
            <person name="Korchina V."/>
            <person name="Kovar C."/>
            <person name="Mata R."/>
            <person name="Mathew T."/>
            <person name="Ngo R."/>
            <person name="Nguyen L."/>
            <person name="Nguyen N."/>
            <person name="Okwuonu G."/>
            <person name="Ongeri F."/>
            <person name="Pham C."/>
            <person name="Simmons D."/>
            <person name="Wilczek-Boney K."/>
            <person name="Hale W."/>
            <person name="Jakkamsetti A."/>
            <person name="Pham P."/>
            <person name="Ruth R."/>
            <person name="San Lucas F."/>
            <person name="Warren J."/>
            <person name="Zhang J."/>
            <person name="Zhao Z."/>
            <person name="Zhou C."/>
            <person name="Zhu D."/>
            <person name="Lee S."/>
            <person name="Bess C."/>
            <person name="Blankenburg K."/>
            <person name="Forbes L."/>
            <person name="Fu Q."/>
            <person name="Gubbala S."/>
            <person name="Hirani K."/>
            <person name="Jayaseelan J.C."/>
            <person name="Lara F."/>
            <person name="Munidasa M."/>
            <person name="Palculict T."/>
            <person name="Patil S."/>
            <person name="Pu L.-L."/>
            <person name="Saada N."/>
            <person name="Tang L."/>
            <person name="Weissenberger G."/>
            <person name="Zhu Y."/>
            <person name="Hemphill L."/>
            <person name="Shang Y."/>
            <person name="Youmans B."/>
            <person name="Ayvaz T."/>
            <person name="Ross M."/>
            <person name="Santibanez J."/>
            <person name="Aqrawi P."/>
            <person name="Gross S."/>
            <person name="Joshi V."/>
            <person name="Fowler G."/>
            <person name="Nazareth L."/>
            <person name="Reid J."/>
            <person name="Worley K."/>
            <person name="Petrosino J."/>
            <person name="Highlander S."/>
            <person name="Gibbs R."/>
        </authorList>
    </citation>
    <scope>NUCLEOTIDE SEQUENCE [LARGE SCALE GENOMIC DNA]</scope>
    <source>
        <strain evidence="1 2">871</strain>
    </source>
</reference>
<protein>
    <submittedName>
        <fullName evidence="1">Uncharacterized protein</fullName>
    </submittedName>
</protein>
<keyword evidence="2" id="KW-1185">Reference proteome</keyword>
<evidence type="ECO:0000313" key="1">
    <source>
        <dbReference type="EMBL" id="EGY51955.1"/>
    </source>
</evidence>
<dbReference type="STRING" id="1032488.HMPREF9371_1805"/>
<evidence type="ECO:0000313" key="2">
    <source>
        <dbReference type="Proteomes" id="UP000003019"/>
    </source>
</evidence>
<feature type="non-terminal residue" evidence="1">
    <location>
        <position position="1"/>
    </location>
</feature>
<name>G4CJL5_9NEIS</name>
<dbReference type="Proteomes" id="UP000003019">
    <property type="component" value="Unassembled WGS sequence"/>
</dbReference>